<dbReference type="GO" id="GO:0016787">
    <property type="term" value="F:hydrolase activity"/>
    <property type="evidence" value="ECO:0007669"/>
    <property type="project" value="UniProtKB-KW"/>
</dbReference>
<evidence type="ECO:0000256" key="3">
    <source>
        <dbReference type="ARBA" id="ARBA00022695"/>
    </source>
</evidence>
<dbReference type="InterPro" id="IPR021109">
    <property type="entry name" value="Peptidase_aspartic_dom_sf"/>
</dbReference>
<dbReference type="PANTHER" id="PTHR37984:SF5">
    <property type="entry name" value="PROTEIN NYNRIN-LIKE"/>
    <property type="match status" value="1"/>
</dbReference>
<dbReference type="PANTHER" id="PTHR37984">
    <property type="entry name" value="PROTEIN CBG26694"/>
    <property type="match status" value="1"/>
</dbReference>
<feature type="compositionally biased region" description="Basic and acidic residues" evidence="8">
    <location>
        <begin position="336"/>
        <end position="368"/>
    </location>
</feature>
<evidence type="ECO:0000259" key="10">
    <source>
        <dbReference type="Pfam" id="PF17921"/>
    </source>
</evidence>
<feature type="compositionally biased region" description="Basic and acidic residues" evidence="8">
    <location>
        <begin position="313"/>
        <end position="328"/>
    </location>
</feature>
<evidence type="ECO:0000259" key="9">
    <source>
        <dbReference type="Pfam" id="PF17917"/>
    </source>
</evidence>
<evidence type="ECO:0000256" key="1">
    <source>
        <dbReference type="ARBA" id="ARBA00012493"/>
    </source>
</evidence>
<dbReference type="Gene3D" id="3.10.10.10">
    <property type="entry name" value="HIV Type 1 Reverse Transcriptase, subunit A, domain 1"/>
    <property type="match status" value="1"/>
</dbReference>
<evidence type="ECO:0000256" key="2">
    <source>
        <dbReference type="ARBA" id="ARBA00022679"/>
    </source>
</evidence>
<feature type="domain" description="Reverse transcriptase RNase H-like" evidence="9">
    <location>
        <begin position="722"/>
        <end position="795"/>
    </location>
</feature>
<evidence type="ECO:0000256" key="7">
    <source>
        <dbReference type="ARBA" id="ARBA00022918"/>
    </source>
</evidence>
<evidence type="ECO:0000256" key="8">
    <source>
        <dbReference type="SAM" id="MobiDB-lite"/>
    </source>
</evidence>
<dbReference type="Proteomes" id="UP001458880">
    <property type="component" value="Unassembled WGS sequence"/>
</dbReference>
<dbReference type="EC" id="2.7.7.49" evidence="1"/>
<dbReference type="SUPFAM" id="SSF56672">
    <property type="entry name" value="DNA/RNA polymerases"/>
    <property type="match status" value="2"/>
</dbReference>
<reference evidence="11 12" key="1">
    <citation type="journal article" date="2024" name="BMC Genomics">
        <title>De novo assembly and annotation of Popillia japonica's genome with initial clues to its potential as an invasive pest.</title>
        <authorList>
            <person name="Cucini C."/>
            <person name="Boschi S."/>
            <person name="Funari R."/>
            <person name="Cardaioli E."/>
            <person name="Iannotti N."/>
            <person name="Marturano G."/>
            <person name="Paoli F."/>
            <person name="Bruttini M."/>
            <person name="Carapelli A."/>
            <person name="Frati F."/>
            <person name="Nardi F."/>
        </authorList>
    </citation>
    <scope>NUCLEOTIDE SEQUENCE [LARGE SCALE GENOMIC DNA]</scope>
    <source>
        <strain evidence="11">DMR45628</strain>
    </source>
</reference>
<feature type="region of interest" description="Disordered" evidence="8">
    <location>
        <begin position="248"/>
        <end position="368"/>
    </location>
</feature>
<organism evidence="11 12">
    <name type="scientific">Popillia japonica</name>
    <name type="common">Japanese beetle</name>
    <dbReference type="NCBI Taxonomy" id="7064"/>
    <lineage>
        <taxon>Eukaryota</taxon>
        <taxon>Metazoa</taxon>
        <taxon>Ecdysozoa</taxon>
        <taxon>Arthropoda</taxon>
        <taxon>Hexapoda</taxon>
        <taxon>Insecta</taxon>
        <taxon>Pterygota</taxon>
        <taxon>Neoptera</taxon>
        <taxon>Endopterygota</taxon>
        <taxon>Coleoptera</taxon>
        <taxon>Polyphaga</taxon>
        <taxon>Scarabaeiformia</taxon>
        <taxon>Scarabaeidae</taxon>
        <taxon>Rutelinae</taxon>
        <taxon>Popillia</taxon>
    </lineage>
</organism>
<name>A0AAW1JSY4_POPJA</name>
<feature type="domain" description="Integrase zinc-binding" evidence="10">
    <location>
        <begin position="910"/>
        <end position="966"/>
    </location>
</feature>
<dbReference type="GO" id="GO:0003964">
    <property type="term" value="F:RNA-directed DNA polymerase activity"/>
    <property type="evidence" value="ECO:0007669"/>
    <property type="project" value="UniProtKB-KW"/>
</dbReference>
<keyword evidence="4" id="KW-0540">Nuclease</keyword>
<evidence type="ECO:0000256" key="5">
    <source>
        <dbReference type="ARBA" id="ARBA00022759"/>
    </source>
</evidence>
<evidence type="ECO:0000313" key="12">
    <source>
        <dbReference type="Proteomes" id="UP001458880"/>
    </source>
</evidence>
<sequence>MLSYQQIQQQNQLEVELKIVEQRTLETRGRVGIVEHATAELNGRLNKESKDYLKNFEELRAEEKKKFKSMGVRTIYAEGHGNVKPYLKPEIKSMGVRTIYAEGHGNRLTEDITDARLAINLIRLTLIEKALEWFDMVSERCNTTVQFEQEFRKQYWNETQQDRQRIQLLTGRYREGPTTRENYATDIFNRCKNIPALSEQDIAKYLLNHFILSDNQAIICQDVEDMDQLMKILRRLDDLSEVQRAARMNQHNRLTYPPNGNPQYARPNYYNNRPNHNGYNNHNHRPAENNRPYNGNARYQDYRPTYPLNNYSRPDHHNGRNRNYREVNHIGYRRSPTRDERRRNSPEGNRRDQAEHREYPRENRPDSAAEVSLIRKEVVDKLEDIEKNIVNIKKIQIISTNQKKLGTLSKKLNIEVKVNNQPYIMEFYVFEEMKVECIIGIDSIRNMEMVLNFEENILKIGKNELELQRYEEGKCICNSWNEKVNEEGNRMVSEEKDYAVYYEEVDEEQEACDAPDGEFIRNSIYYSVDVDERYLNELLNGISINEERKSELLAMLLKYERIYNHETTFAKDFYHNIDIDDESPLKLVLVKKADGTIRICLDAREVNKRIKPGYENPQNMDVLLAKCGKSTIFSKLDLKASFWLIRLTENSKKFCAFSINDASHNAIAADFTKPFLLRTDASHNAIAAELVQKQDELDVPIQFTSRTLKTSELRYTISEKEMLQFTSRTLKTSELRYTISEKEMLAIIHGITKFRYYLLGKKFAIETDHIALTSLLNKRFNNSRVYRWSLLLNEYDFDINYVPGKQMIAADVLSRKISYKQDPEILIANIYLKKKGICSSNKIRTAQQVPNVKAIKDEISQNLSEPKGYFIKNNFLMKRIGRKKVYEPKGYFIKNNFLMKRIGRKEVYVVDEEYTKELSKFLHEKYCHIGIRKVWLMFREAFFCKNDESIIRRELRKCELCQLAKDKN</sequence>
<dbReference type="InterPro" id="IPR041588">
    <property type="entry name" value="Integrase_H2C2"/>
</dbReference>
<dbReference type="Pfam" id="PF17917">
    <property type="entry name" value="RT_RNaseH"/>
    <property type="match status" value="1"/>
</dbReference>
<gene>
    <name evidence="11" type="ORF">QE152_g27399</name>
</gene>
<protein>
    <recommendedName>
        <fullName evidence="1">RNA-directed DNA polymerase</fullName>
        <ecNumber evidence="1">2.7.7.49</ecNumber>
    </recommendedName>
</protein>
<dbReference type="InterPro" id="IPR043502">
    <property type="entry name" value="DNA/RNA_pol_sf"/>
</dbReference>
<keyword evidence="2" id="KW-0808">Transferase</keyword>
<dbReference type="Gene3D" id="2.40.70.10">
    <property type="entry name" value="Acid Proteases"/>
    <property type="match status" value="1"/>
</dbReference>
<dbReference type="InterPro" id="IPR043128">
    <property type="entry name" value="Rev_trsase/Diguanyl_cyclase"/>
</dbReference>
<dbReference type="Gene3D" id="1.10.340.70">
    <property type="match status" value="1"/>
</dbReference>
<keyword evidence="3" id="KW-0548">Nucleotidyltransferase</keyword>
<keyword evidence="12" id="KW-1185">Reference proteome</keyword>
<dbReference type="CDD" id="cd00303">
    <property type="entry name" value="retropepsin_like"/>
    <property type="match status" value="1"/>
</dbReference>
<evidence type="ECO:0000256" key="4">
    <source>
        <dbReference type="ARBA" id="ARBA00022722"/>
    </source>
</evidence>
<evidence type="ECO:0000313" key="11">
    <source>
        <dbReference type="EMBL" id="KAK9708147.1"/>
    </source>
</evidence>
<keyword evidence="6" id="KW-0378">Hydrolase</keyword>
<comment type="caution">
    <text evidence="11">The sequence shown here is derived from an EMBL/GenBank/DDBJ whole genome shotgun (WGS) entry which is preliminary data.</text>
</comment>
<keyword evidence="7 11" id="KW-0695">RNA-directed DNA polymerase</keyword>
<accession>A0AAW1JSY4</accession>
<evidence type="ECO:0000256" key="6">
    <source>
        <dbReference type="ARBA" id="ARBA00022801"/>
    </source>
</evidence>
<dbReference type="Pfam" id="PF17921">
    <property type="entry name" value="Integrase_H2C2"/>
    <property type="match status" value="1"/>
</dbReference>
<proteinExistence type="predicted"/>
<feature type="compositionally biased region" description="Low complexity" evidence="8">
    <location>
        <begin position="266"/>
        <end position="281"/>
    </location>
</feature>
<dbReference type="Gene3D" id="3.30.70.270">
    <property type="match status" value="1"/>
</dbReference>
<dbReference type="InterPro" id="IPR041373">
    <property type="entry name" value="RT_RNaseH"/>
</dbReference>
<keyword evidence="5" id="KW-0255">Endonuclease</keyword>
<dbReference type="CDD" id="cd09274">
    <property type="entry name" value="RNase_HI_RT_Ty3"/>
    <property type="match status" value="1"/>
</dbReference>
<dbReference type="AlphaFoldDB" id="A0AAW1JSY4"/>
<dbReference type="GO" id="GO:0004519">
    <property type="term" value="F:endonuclease activity"/>
    <property type="evidence" value="ECO:0007669"/>
    <property type="project" value="UniProtKB-KW"/>
</dbReference>
<dbReference type="EMBL" id="JASPKY010000335">
    <property type="protein sequence ID" value="KAK9708147.1"/>
    <property type="molecule type" value="Genomic_DNA"/>
</dbReference>
<dbReference type="InterPro" id="IPR050951">
    <property type="entry name" value="Retrovirus_Pol_polyprotein"/>
</dbReference>